<evidence type="ECO:0008006" key="3">
    <source>
        <dbReference type="Google" id="ProtNLM"/>
    </source>
</evidence>
<evidence type="ECO:0000313" key="2">
    <source>
        <dbReference type="Proteomes" id="UP000199679"/>
    </source>
</evidence>
<evidence type="ECO:0000313" key="1">
    <source>
        <dbReference type="EMBL" id="SDT66632.1"/>
    </source>
</evidence>
<gene>
    <name evidence="1" type="ORF">SAMN05216490_4719</name>
</gene>
<sequence length="118" mass="13288">MLNDQKKKEIDKIAFDALKKSGALGLLPTPVDRIVQYAELRVNSHIDLSNVPSHFLAKFGLALQRAVIKVRGALVRNDRVILLDNEQSTQRKNFVKLHETGHESNIPDTFNPVMTVCK</sequence>
<protein>
    <recommendedName>
        <fullName evidence="3">IrrE N-terminal-like domain-containing protein</fullName>
    </recommendedName>
</protein>
<organism evidence="1 2">
    <name type="scientific">Mucilaginibacter mallensis</name>
    <dbReference type="NCBI Taxonomy" id="652787"/>
    <lineage>
        <taxon>Bacteria</taxon>
        <taxon>Pseudomonadati</taxon>
        <taxon>Bacteroidota</taxon>
        <taxon>Sphingobacteriia</taxon>
        <taxon>Sphingobacteriales</taxon>
        <taxon>Sphingobacteriaceae</taxon>
        <taxon>Mucilaginibacter</taxon>
    </lineage>
</organism>
<keyword evidence="2" id="KW-1185">Reference proteome</keyword>
<name>A0A1H2C8N6_MUCMA</name>
<reference evidence="1 2" key="1">
    <citation type="submission" date="2016-10" db="EMBL/GenBank/DDBJ databases">
        <authorList>
            <person name="de Groot N.N."/>
        </authorList>
    </citation>
    <scope>NUCLEOTIDE SEQUENCE [LARGE SCALE GENOMIC DNA]</scope>
    <source>
        <strain evidence="1 2">MP1X4</strain>
    </source>
</reference>
<dbReference type="AlphaFoldDB" id="A0A1H2C8N6"/>
<dbReference type="STRING" id="652787.SAMN05216490_4719"/>
<dbReference type="EMBL" id="LT629740">
    <property type="protein sequence ID" value="SDT66632.1"/>
    <property type="molecule type" value="Genomic_DNA"/>
</dbReference>
<accession>A0A1H2C8N6</accession>
<proteinExistence type="predicted"/>
<dbReference type="Proteomes" id="UP000199679">
    <property type="component" value="Chromosome I"/>
</dbReference>